<dbReference type="GO" id="GO:0032259">
    <property type="term" value="P:methylation"/>
    <property type="evidence" value="ECO:0007669"/>
    <property type="project" value="UniProtKB-KW"/>
</dbReference>
<evidence type="ECO:0000313" key="2">
    <source>
        <dbReference type="Proteomes" id="UP000011991"/>
    </source>
</evidence>
<dbReference type="EMBL" id="ANOG01000737">
    <property type="protein sequence ID" value="EMI17885.1"/>
    <property type="molecule type" value="Genomic_DNA"/>
</dbReference>
<keyword evidence="2" id="KW-1185">Reference proteome</keyword>
<dbReference type="Pfam" id="PF13489">
    <property type="entry name" value="Methyltransf_23"/>
    <property type="match status" value="1"/>
</dbReference>
<dbReference type="Proteomes" id="UP000011991">
    <property type="component" value="Unassembled WGS sequence"/>
</dbReference>
<dbReference type="PATRIC" id="fig|1265738.3.peg.5197"/>
<dbReference type="Gene3D" id="3.40.50.150">
    <property type="entry name" value="Vaccinia Virus protein VP39"/>
    <property type="match status" value="1"/>
</dbReference>
<reference evidence="1 2" key="1">
    <citation type="journal article" date="2013" name="Mar. Genomics">
        <title>Expression of sulfatases in Rhodopirellula baltica and the diversity of sulfatases in the genus Rhodopirellula.</title>
        <authorList>
            <person name="Wegner C.E."/>
            <person name="Richter-Heitmann T."/>
            <person name="Klindworth A."/>
            <person name="Klockow C."/>
            <person name="Richter M."/>
            <person name="Achstetter T."/>
            <person name="Glockner F.O."/>
            <person name="Harder J."/>
        </authorList>
    </citation>
    <scope>NUCLEOTIDE SEQUENCE [LARGE SCALE GENOMIC DNA]</scope>
    <source>
        <strain evidence="1 2">SM1</strain>
    </source>
</reference>
<comment type="caution">
    <text evidence="1">The sequence shown here is derived from an EMBL/GenBank/DDBJ whole genome shotgun (WGS) entry which is preliminary data.</text>
</comment>
<dbReference type="GO" id="GO:0008168">
    <property type="term" value="F:methyltransferase activity"/>
    <property type="evidence" value="ECO:0007669"/>
    <property type="project" value="UniProtKB-KW"/>
</dbReference>
<dbReference type="InterPro" id="IPR029063">
    <property type="entry name" value="SAM-dependent_MTases_sf"/>
</dbReference>
<protein>
    <submittedName>
        <fullName evidence="1">Type 11 methyltransferase</fullName>
    </submittedName>
</protein>
<sequence>MAAATIHSFKKPTNITTEQVVCVCGSHRLIDLGECRTPGLSRCSEFEHQVSTQVAPGRLYRCLNCHLGLRLPRPNDAVIASLYETLPANRWHKAAVEGSAQHYLIKRLRNRHREPLSILDIGAFDGSFLAAIPNGFSKSAIEPSDAAADLKKNGIMVLKPFLKPAKDVEAGQYDIVTMFDVFEHLADPLEGMRSAMSYVRPGGKLFVGTGDMDHWSWRQTQGTHWYLDPIQHLAVGSRKHFRWQSTQLNASSCRIFAFSHQPGTLGQRCSQALTTIYFGAKRRGGISRGLVRLMNHFRVFRQNAGKDAMPYTQQLHDHLLAEYTRAELGK</sequence>
<proteinExistence type="predicted"/>
<dbReference type="AlphaFoldDB" id="M5REU2"/>
<keyword evidence="1" id="KW-0808">Transferase</keyword>
<keyword evidence="1" id="KW-0489">Methyltransferase</keyword>
<gene>
    <name evidence="1" type="ORF">RMSM_05171</name>
</gene>
<organism evidence="1 2">
    <name type="scientific">Rhodopirellula maiorica SM1</name>
    <dbReference type="NCBI Taxonomy" id="1265738"/>
    <lineage>
        <taxon>Bacteria</taxon>
        <taxon>Pseudomonadati</taxon>
        <taxon>Planctomycetota</taxon>
        <taxon>Planctomycetia</taxon>
        <taxon>Pirellulales</taxon>
        <taxon>Pirellulaceae</taxon>
        <taxon>Novipirellula</taxon>
    </lineage>
</organism>
<accession>M5REU2</accession>
<dbReference type="RefSeq" id="WP_008702524.1">
    <property type="nucleotide sequence ID" value="NZ_ANOG01000737.1"/>
</dbReference>
<dbReference type="OrthoDB" id="2577067at2"/>
<name>M5REU2_9BACT</name>
<dbReference type="SUPFAM" id="SSF53335">
    <property type="entry name" value="S-adenosyl-L-methionine-dependent methyltransferases"/>
    <property type="match status" value="1"/>
</dbReference>
<evidence type="ECO:0000313" key="1">
    <source>
        <dbReference type="EMBL" id="EMI17885.1"/>
    </source>
</evidence>